<evidence type="ECO:0000256" key="1">
    <source>
        <dbReference type="ARBA" id="ARBA00001933"/>
    </source>
</evidence>
<dbReference type="Gene3D" id="3.90.1150.10">
    <property type="entry name" value="Aspartate Aminotransferase, domain 1"/>
    <property type="match status" value="1"/>
</dbReference>
<dbReference type="SUPFAM" id="SSF55729">
    <property type="entry name" value="Acyl-CoA N-acyltransferases (Nat)"/>
    <property type="match status" value="1"/>
</dbReference>
<dbReference type="GO" id="GO:0008710">
    <property type="term" value="F:8-amino-7-oxononanoate synthase activity"/>
    <property type="evidence" value="ECO:0007669"/>
    <property type="project" value="UniProtKB-EC"/>
</dbReference>
<evidence type="ECO:0000256" key="6">
    <source>
        <dbReference type="ARBA" id="ARBA00047715"/>
    </source>
</evidence>
<comment type="caution">
    <text evidence="8">The sequence shown here is derived from an EMBL/GenBank/DDBJ whole genome shotgun (WGS) entry which is preliminary data.</text>
</comment>
<dbReference type="InterPro" id="IPR015424">
    <property type="entry name" value="PyrdxlP-dep_Trfase"/>
</dbReference>
<evidence type="ECO:0000256" key="4">
    <source>
        <dbReference type="ARBA" id="ARBA00032610"/>
    </source>
</evidence>
<evidence type="ECO:0000313" key="8">
    <source>
        <dbReference type="EMBL" id="ORA17775.1"/>
    </source>
</evidence>
<comment type="catalytic activity">
    <reaction evidence="6">
        <text>6-carboxyhexanoyl-[ACP] + L-alanine + H(+) = (8S)-8-amino-7-oxononanoate + holo-[ACP] + CO2</text>
        <dbReference type="Rhea" id="RHEA:42288"/>
        <dbReference type="Rhea" id="RHEA-COMP:9685"/>
        <dbReference type="Rhea" id="RHEA-COMP:9955"/>
        <dbReference type="ChEBI" id="CHEBI:15378"/>
        <dbReference type="ChEBI" id="CHEBI:16526"/>
        <dbReference type="ChEBI" id="CHEBI:57972"/>
        <dbReference type="ChEBI" id="CHEBI:64479"/>
        <dbReference type="ChEBI" id="CHEBI:78846"/>
        <dbReference type="ChEBI" id="CHEBI:149468"/>
        <dbReference type="EC" id="2.3.1.47"/>
    </reaction>
</comment>
<dbReference type="Pfam" id="PF00155">
    <property type="entry name" value="Aminotran_1_2"/>
    <property type="match status" value="1"/>
</dbReference>
<organism evidence="8 9">
    <name type="scientific">Mycobacterium angelicum</name>
    <dbReference type="NCBI Taxonomy" id="470074"/>
    <lineage>
        <taxon>Bacteria</taxon>
        <taxon>Bacillati</taxon>
        <taxon>Actinomycetota</taxon>
        <taxon>Actinomycetes</taxon>
        <taxon>Mycobacteriales</taxon>
        <taxon>Mycobacteriaceae</taxon>
        <taxon>Mycobacterium</taxon>
    </lineage>
</organism>
<dbReference type="InterPro" id="IPR050087">
    <property type="entry name" value="AON_synthase_class-II"/>
</dbReference>
<dbReference type="OrthoDB" id="9807157at2"/>
<gene>
    <name evidence="8" type="ORF">BST12_19280</name>
</gene>
<accession>A0A1W9ZKY0</accession>
<dbReference type="Gene3D" id="3.40.640.10">
    <property type="entry name" value="Type I PLP-dependent aspartate aminotransferase-like (Major domain)"/>
    <property type="match status" value="1"/>
</dbReference>
<reference evidence="8 9" key="1">
    <citation type="submission" date="2017-02" db="EMBL/GenBank/DDBJ databases">
        <title>The new phylogeny of genus Mycobacterium.</title>
        <authorList>
            <person name="Tortoli E."/>
            <person name="Trovato A."/>
            <person name="Cirillo D.M."/>
        </authorList>
    </citation>
    <scope>NUCLEOTIDE SEQUENCE [LARGE SCALE GENOMIC DNA]</scope>
    <source>
        <strain evidence="8 9">DSM 45057</strain>
    </source>
</reference>
<dbReference type="InterPro" id="IPR015421">
    <property type="entry name" value="PyrdxlP-dep_Trfase_major"/>
</dbReference>
<evidence type="ECO:0000313" key="9">
    <source>
        <dbReference type="Proteomes" id="UP000192284"/>
    </source>
</evidence>
<keyword evidence="9" id="KW-1185">Reference proteome</keyword>
<dbReference type="PANTHER" id="PTHR13693:SF3">
    <property type="entry name" value="LD36009P"/>
    <property type="match status" value="1"/>
</dbReference>
<dbReference type="SUPFAM" id="SSF53383">
    <property type="entry name" value="PLP-dependent transferases"/>
    <property type="match status" value="1"/>
</dbReference>
<proteinExistence type="predicted"/>
<dbReference type="Proteomes" id="UP000192284">
    <property type="component" value="Unassembled WGS sequence"/>
</dbReference>
<evidence type="ECO:0000256" key="2">
    <source>
        <dbReference type="ARBA" id="ARBA00013187"/>
    </source>
</evidence>
<dbReference type="InterPro" id="IPR016181">
    <property type="entry name" value="Acyl_CoA_acyltransferase"/>
</dbReference>
<dbReference type="EMBL" id="MVHE01000037">
    <property type="protein sequence ID" value="ORA17775.1"/>
    <property type="molecule type" value="Genomic_DNA"/>
</dbReference>
<evidence type="ECO:0000256" key="3">
    <source>
        <dbReference type="ARBA" id="ARBA00022679"/>
    </source>
</evidence>
<comment type="cofactor">
    <cofactor evidence="1">
        <name>pyridoxal 5'-phosphate</name>
        <dbReference type="ChEBI" id="CHEBI:597326"/>
    </cofactor>
</comment>
<keyword evidence="3" id="KW-0808">Transferase</keyword>
<dbReference type="PANTHER" id="PTHR13693">
    <property type="entry name" value="CLASS II AMINOTRANSFERASE/8-AMINO-7-OXONONANOATE SYNTHASE"/>
    <property type="match status" value="1"/>
</dbReference>
<protein>
    <recommendedName>
        <fullName evidence="2">8-amino-7-oxononanoate synthase</fullName>
        <ecNumber evidence="2">2.3.1.47</ecNumber>
    </recommendedName>
    <alternativeName>
        <fullName evidence="4">7-keto-8-amino-pelargonic acid synthase</fullName>
    </alternativeName>
    <alternativeName>
        <fullName evidence="5">8-amino-7-ketopelargonate synthase</fullName>
    </alternativeName>
</protein>
<dbReference type="InterPro" id="IPR015422">
    <property type="entry name" value="PyrdxlP-dep_Trfase_small"/>
</dbReference>
<feature type="domain" description="Aminotransferase class I/classII large" evidence="7">
    <location>
        <begin position="51"/>
        <end position="392"/>
    </location>
</feature>
<sequence length="795" mass="87981">MLVPTPAERLAILDESVTEGVSDGLLHLEPQDASFGGRVITLAGREHVSFGSCSYLGLELDPRLREATIEAVGRYGTQFSSSRAYLQSPQYSELEALLDRMFGGHVLVVPTTTLGHLATLPVLVGEHDVVLLDHQVHASVQMAANQLRVLGAEIDVIRHNDMDRLEALIERGGKTHDKIWYFADGVYSMFADVAPFERLRDLLDRHERLHLYIDDSHGVGWAGKHGRGPALDVLGGHPRVVAACSLNKSFAAAGGAMVFPDAELYRRVRTVGGPMIFSGPIQPPMLGAAIQSAKIHLSGELPRLQADLRRRIHLFNTLADEYEIPLATKELTPIRYIPLGLPAVTRDVIKNAIADGMYLNAGVFPAVPMNHSGVRATLTRHHTLDDVRALLKSLARHVPAALDRGGDAAQLRHVEVITNLQLRLEHRRWADELDATEWDALLGDRGTFTVAGLRFLERVFGRPGGGPEDVWQFHYYIVRDGSGRAILATFFTAALWKDDMLASAEVSERVERRRAEDRYYLTSLHFAMGSLLTEGDHLYLDRSANWRGALGLLLAAVAEHAGAAGAGTIVLRDLDAADLELAAAIRAAGYVRTSLPESLVCESVADSDEAWLAGLKQKQRWHQRRRVLPFDDTYEVEFLRRGSREVSDAELDHFYELYRAVQRRGLALNVFPLPKRILREMLSHDAWELMVLRLPETGEVVSFGALFVGVSHYAPILIGLDYRYVTSHGLYRQMLRHALRRAREHGAARVLLGMGATIEKERFGARSHARVAFAQASDHYAAEVLAALAADSRGA</sequence>
<name>A0A1W9ZKY0_MYCAN</name>
<dbReference type="GO" id="GO:0030170">
    <property type="term" value="F:pyridoxal phosphate binding"/>
    <property type="evidence" value="ECO:0007669"/>
    <property type="project" value="InterPro"/>
</dbReference>
<evidence type="ECO:0000259" key="7">
    <source>
        <dbReference type="Pfam" id="PF00155"/>
    </source>
</evidence>
<dbReference type="AlphaFoldDB" id="A0A1W9ZKY0"/>
<evidence type="ECO:0000256" key="5">
    <source>
        <dbReference type="ARBA" id="ARBA00033381"/>
    </source>
</evidence>
<dbReference type="EC" id="2.3.1.47" evidence="2"/>
<dbReference type="InterPro" id="IPR004839">
    <property type="entry name" value="Aminotransferase_I/II_large"/>
</dbReference>